<protein>
    <recommendedName>
        <fullName evidence="3">DUF5753 domain-containing protein</fullName>
    </recommendedName>
</protein>
<gene>
    <name evidence="1" type="ORF">GCM10023196_023970</name>
</gene>
<keyword evidence="2" id="KW-1185">Reference proteome</keyword>
<proteinExistence type="predicted"/>
<accession>A0ABP8U5D8</accession>
<dbReference type="RefSeq" id="WP_345430790.1">
    <property type="nucleotide sequence ID" value="NZ_BAABHK010000003.1"/>
</dbReference>
<name>A0ABP8U5D8_9ACTN</name>
<dbReference type="EMBL" id="BAABHK010000003">
    <property type="protein sequence ID" value="GAA4624316.1"/>
    <property type="molecule type" value="Genomic_DNA"/>
</dbReference>
<organism evidence="1 2">
    <name type="scientific">Actinoallomurus vinaceus</name>
    <dbReference type="NCBI Taxonomy" id="1080074"/>
    <lineage>
        <taxon>Bacteria</taxon>
        <taxon>Bacillati</taxon>
        <taxon>Actinomycetota</taxon>
        <taxon>Actinomycetes</taxon>
        <taxon>Streptosporangiales</taxon>
        <taxon>Thermomonosporaceae</taxon>
        <taxon>Actinoallomurus</taxon>
    </lineage>
</organism>
<evidence type="ECO:0000313" key="1">
    <source>
        <dbReference type="EMBL" id="GAA4624316.1"/>
    </source>
</evidence>
<reference evidence="2" key="1">
    <citation type="journal article" date="2019" name="Int. J. Syst. Evol. Microbiol.">
        <title>The Global Catalogue of Microorganisms (GCM) 10K type strain sequencing project: providing services to taxonomists for standard genome sequencing and annotation.</title>
        <authorList>
            <consortium name="The Broad Institute Genomics Platform"/>
            <consortium name="The Broad Institute Genome Sequencing Center for Infectious Disease"/>
            <person name="Wu L."/>
            <person name="Ma J."/>
        </authorList>
    </citation>
    <scope>NUCLEOTIDE SEQUENCE [LARGE SCALE GENOMIC DNA]</scope>
    <source>
        <strain evidence="2">JCM 17939</strain>
    </source>
</reference>
<dbReference type="Proteomes" id="UP001501442">
    <property type="component" value="Unassembled WGS sequence"/>
</dbReference>
<evidence type="ECO:0008006" key="3">
    <source>
        <dbReference type="Google" id="ProtNLM"/>
    </source>
</evidence>
<comment type="caution">
    <text evidence="1">The sequence shown here is derived from an EMBL/GenBank/DDBJ whole genome shotgun (WGS) entry which is preliminary data.</text>
</comment>
<sequence>MPRESREGTLYLDAVAHAQAATPDRPSIVNGSIAAAIRGDFGDVSFTRRTAGSELFINPLMAIYFTVDADGLARQNLHLDRLKDTVLMRQISSIIEDFRYEVRARPPRAIPH</sequence>
<evidence type="ECO:0000313" key="2">
    <source>
        <dbReference type="Proteomes" id="UP001501442"/>
    </source>
</evidence>